<sequence>MPQPQLRPELTSDAECPVPLETLGAIYRGDREEVDAIVAGIPPRTRARLASYLYSKSHLHAIGLRVAATCEEFDLVQVAGVAGSVLYAQSRTRTRPAEARAPATRRVSLAGSLAARGAA</sequence>
<protein>
    <submittedName>
        <fullName evidence="1">Uncharacterized protein</fullName>
    </submittedName>
</protein>
<gene>
    <name evidence="1" type="ORF">EOE48_00490</name>
</gene>
<comment type="caution">
    <text evidence="1">The sequence shown here is derived from an EMBL/GenBank/DDBJ whole genome shotgun (WGS) entry which is preliminary data.</text>
</comment>
<keyword evidence="2" id="KW-1185">Reference proteome</keyword>
<dbReference type="AlphaFoldDB" id="A0A3S3UDK2"/>
<evidence type="ECO:0000313" key="1">
    <source>
        <dbReference type="EMBL" id="RVU21572.1"/>
    </source>
</evidence>
<dbReference type="RefSeq" id="WP_127726815.1">
    <property type="nucleotide sequence ID" value="NZ_SACP01000001.1"/>
</dbReference>
<dbReference type="EMBL" id="SACP01000001">
    <property type="protein sequence ID" value="RVU21572.1"/>
    <property type="molecule type" value="Genomic_DNA"/>
</dbReference>
<dbReference type="Proteomes" id="UP000286997">
    <property type="component" value="Unassembled WGS sequence"/>
</dbReference>
<name>A0A3S3UDK2_9HYPH</name>
<proteinExistence type="predicted"/>
<organism evidence="1 2">
    <name type="scientific">Methylobacterium oryzihabitans</name>
    <dbReference type="NCBI Taxonomy" id="2499852"/>
    <lineage>
        <taxon>Bacteria</taxon>
        <taxon>Pseudomonadati</taxon>
        <taxon>Pseudomonadota</taxon>
        <taxon>Alphaproteobacteria</taxon>
        <taxon>Hyphomicrobiales</taxon>
        <taxon>Methylobacteriaceae</taxon>
        <taxon>Methylobacterium</taxon>
    </lineage>
</organism>
<evidence type="ECO:0000313" key="2">
    <source>
        <dbReference type="Proteomes" id="UP000286997"/>
    </source>
</evidence>
<reference evidence="1 2" key="1">
    <citation type="submission" date="2019-01" db="EMBL/GenBank/DDBJ databases">
        <authorList>
            <person name="Chen W.-M."/>
        </authorList>
    </citation>
    <scope>NUCLEOTIDE SEQUENCE [LARGE SCALE GENOMIC DNA]</scope>
    <source>
        <strain evidence="1 2">TER-1</strain>
    </source>
</reference>
<accession>A0A3S3UDK2</accession>
<dbReference type="OrthoDB" id="8138968at2"/>